<dbReference type="Gene3D" id="3.30.2020.30">
    <property type="match status" value="1"/>
</dbReference>
<protein>
    <recommendedName>
        <fullName evidence="5">trimethyllysine dioxygenase</fullName>
        <ecNumber evidence="5">1.14.11.8</ecNumber>
    </recommendedName>
    <alternativeName>
        <fullName evidence="12">Epsilon-trimethyllysine 2-oxoglutarate dioxygenase</fullName>
    </alternativeName>
    <alternativeName>
        <fullName evidence="11">TML hydroxylase</fullName>
    </alternativeName>
    <alternativeName>
        <fullName evidence="13">TML-alpha-ketoglutarate dioxygenase</fullName>
    </alternativeName>
</protein>
<feature type="domain" description="TauD/TfdA-like" evidence="16">
    <location>
        <begin position="152"/>
        <end position="401"/>
    </location>
</feature>
<dbReference type="PANTHER" id="PTHR10696">
    <property type="entry name" value="GAMMA-BUTYROBETAINE HYDROXYLASE-RELATED"/>
    <property type="match status" value="1"/>
</dbReference>
<dbReference type="CDD" id="cd00250">
    <property type="entry name" value="CAS_like"/>
    <property type="match status" value="1"/>
</dbReference>
<dbReference type="GO" id="GO:0050353">
    <property type="term" value="F:trimethyllysine dioxygenase activity"/>
    <property type="evidence" value="ECO:0007669"/>
    <property type="project" value="UniProtKB-EC"/>
</dbReference>
<sequence length="432" mass="49081">MRYLSTTVEVEAVPRRVQPDLPQLSVDERAVNVVWPSGTTSKFYHIWLRDHCRCPSCFHEQTKQRLVDTFAIPNQIAPQKVEALPEGLVIEWPGESPHTTHFPWDWLRRNAYIGPSNRDGSQLTFRSSGVGAASQSYSKVLWGSSIESAPPQVEFEGVMHSDEALLQWLNKIDQYGFCFVTGVPANPTETEALVRRIAFIRETHYGSFWDFTSDLAHGDTAYTDIALGGHTDTTYFTDPAGLQLFHLLAHTAGGDHTLQGRDLGGQSLLVDGFFAAKLMHDVYPEHYQMLRSTPISTHSAGDSDTLVKPLMRGYPILQHDPVNDDLVMIRYNNSDRSTLRLPEDQVEPFYEALRCWHNILTDKQSEYWFRLRPGTAMIFDNHRVLHGRASFIGSRRLCGAYVPHDDYRSRLSVLRINYESPEGTRSVWEDGV</sequence>
<dbReference type="EMBL" id="CP119877">
    <property type="protein sequence ID" value="WFD33950.1"/>
    <property type="molecule type" value="Genomic_DNA"/>
</dbReference>
<keyword evidence="19" id="KW-1185">Reference proteome</keyword>
<evidence type="ECO:0000256" key="14">
    <source>
        <dbReference type="ARBA" id="ARBA00046008"/>
    </source>
</evidence>
<evidence type="ECO:0000256" key="6">
    <source>
        <dbReference type="ARBA" id="ARBA00022723"/>
    </source>
</evidence>
<dbReference type="SUPFAM" id="SSF51197">
    <property type="entry name" value="Clavaminate synthase-like"/>
    <property type="match status" value="1"/>
</dbReference>
<keyword evidence="8 18" id="KW-0223">Dioxygenase</keyword>
<dbReference type="FunFam" id="3.30.2020.30:FF:000002">
    <property type="entry name" value="Putative gamma-butyrobetaine dioxygenase"/>
    <property type="match status" value="1"/>
</dbReference>
<name>A0AAF0ERQ7_9BASI</name>
<dbReference type="InterPro" id="IPR012776">
    <property type="entry name" value="Trimethyllysine_dOase"/>
</dbReference>
<evidence type="ECO:0000256" key="5">
    <source>
        <dbReference type="ARBA" id="ARBA00012267"/>
    </source>
</evidence>
<evidence type="ECO:0000256" key="8">
    <source>
        <dbReference type="ARBA" id="ARBA00022964"/>
    </source>
</evidence>
<evidence type="ECO:0000256" key="4">
    <source>
        <dbReference type="ARBA" id="ARBA00008654"/>
    </source>
</evidence>
<evidence type="ECO:0000313" key="18">
    <source>
        <dbReference type="EMBL" id="WFD33950.1"/>
    </source>
</evidence>
<feature type="domain" description="Gamma-butyrobetaine hydroxylase-like N-terminal" evidence="17">
    <location>
        <begin position="24"/>
        <end position="108"/>
    </location>
</feature>
<dbReference type="Pfam" id="PF06155">
    <property type="entry name" value="GBBH-like_N"/>
    <property type="match status" value="1"/>
</dbReference>
<evidence type="ECO:0000256" key="3">
    <source>
        <dbReference type="ARBA" id="ARBA00005022"/>
    </source>
</evidence>
<comment type="cofactor">
    <cofactor evidence="1">
        <name>Fe(2+)</name>
        <dbReference type="ChEBI" id="CHEBI:29033"/>
    </cofactor>
</comment>
<comment type="pathway">
    <text evidence="3">Amine and polyamine biosynthesis; carnitine biosynthesis.</text>
</comment>
<dbReference type="InterPro" id="IPR038492">
    <property type="entry name" value="GBBH-like_N_sf"/>
</dbReference>
<gene>
    <name evidence="18" type="ORF">MCUN1_000778</name>
</gene>
<evidence type="ECO:0000259" key="17">
    <source>
        <dbReference type="Pfam" id="PF06155"/>
    </source>
</evidence>
<dbReference type="AlphaFoldDB" id="A0AAF0ERQ7"/>
<evidence type="ECO:0000256" key="7">
    <source>
        <dbReference type="ARBA" id="ARBA00022873"/>
    </source>
</evidence>
<keyword evidence="10" id="KW-0408">Iron</keyword>
<organism evidence="18 19">
    <name type="scientific">Malassezia cuniculi</name>
    <dbReference type="NCBI Taxonomy" id="948313"/>
    <lineage>
        <taxon>Eukaryota</taxon>
        <taxon>Fungi</taxon>
        <taxon>Dikarya</taxon>
        <taxon>Basidiomycota</taxon>
        <taxon>Ustilaginomycotina</taxon>
        <taxon>Malasseziomycetes</taxon>
        <taxon>Malasseziales</taxon>
        <taxon>Malasseziaceae</taxon>
        <taxon>Malassezia</taxon>
    </lineage>
</organism>
<comment type="cofactor">
    <cofactor evidence="2">
        <name>L-ascorbate</name>
        <dbReference type="ChEBI" id="CHEBI:38290"/>
    </cofactor>
</comment>
<evidence type="ECO:0000256" key="9">
    <source>
        <dbReference type="ARBA" id="ARBA00023002"/>
    </source>
</evidence>
<dbReference type="Pfam" id="PF02668">
    <property type="entry name" value="TauD"/>
    <property type="match status" value="1"/>
</dbReference>
<evidence type="ECO:0000259" key="16">
    <source>
        <dbReference type="Pfam" id="PF02668"/>
    </source>
</evidence>
<evidence type="ECO:0000256" key="1">
    <source>
        <dbReference type="ARBA" id="ARBA00001954"/>
    </source>
</evidence>
<dbReference type="FunFam" id="3.60.130.10:FF:000001">
    <property type="entry name" value="Trimethyllysine dioxygenase, mitochondrial"/>
    <property type="match status" value="1"/>
</dbReference>
<dbReference type="InterPro" id="IPR042098">
    <property type="entry name" value="TauD-like_sf"/>
</dbReference>
<evidence type="ECO:0000256" key="13">
    <source>
        <dbReference type="ARBA" id="ARBA00032283"/>
    </source>
</evidence>
<evidence type="ECO:0000256" key="2">
    <source>
        <dbReference type="ARBA" id="ARBA00001961"/>
    </source>
</evidence>
<keyword evidence="6" id="KW-0479">Metal-binding</keyword>
<keyword evidence="7" id="KW-0124">Carnitine biosynthesis</keyword>
<dbReference type="GO" id="GO:0005739">
    <property type="term" value="C:mitochondrion"/>
    <property type="evidence" value="ECO:0007669"/>
    <property type="project" value="TreeGrafter"/>
</dbReference>
<comment type="similarity">
    <text evidence="4">Belongs to the gamma-BBH/TMLD family.</text>
</comment>
<accession>A0AAF0ERQ7</accession>
<dbReference type="PANTHER" id="PTHR10696:SF51">
    <property type="entry name" value="TRIMETHYLLYSINE DIOXYGENASE, MITOCHONDRIAL"/>
    <property type="match status" value="1"/>
</dbReference>
<evidence type="ECO:0000256" key="11">
    <source>
        <dbReference type="ARBA" id="ARBA00030363"/>
    </source>
</evidence>
<dbReference type="EC" id="1.14.11.8" evidence="5"/>
<dbReference type="InterPro" id="IPR010376">
    <property type="entry name" value="GBBH-like_N"/>
</dbReference>
<comment type="catalytic activity">
    <reaction evidence="15">
        <text>N(6),N(6),N(6)-trimethyl-L-lysine + 2-oxoglutarate + O2 = (3S)-3-hydroxy-N(6),N(6),N(6)-trimethyl-L-lysine + succinate + CO2</text>
        <dbReference type="Rhea" id="RHEA:14181"/>
        <dbReference type="ChEBI" id="CHEBI:15379"/>
        <dbReference type="ChEBI" id="CHEBI:16526"/>
        <dbReference type="ChEBI" id="CHEBI:16810"/>
        <dbReference type="ChEBI" id="CHEBI:30031"/>
        <dbReference type="ChEBI" id="CHEBI:58100"/>
        <dbReference type="ChEBI" id="CHEBI:141499"/>
        <dbReference type="EC" id="1.14.11.8"/>
    </reaction>
</comment>
<dbReference type="Proteomes" id="UP001219933">
    <property type="component" value="Chromosome 1"/>
</dbReference>
<dbReference type="GO" id="GO:0005506">
    <property type="term" value="F:iron ion binding"/>
    <property type="evidence" value="ECO:0007669"/>
    <property type="project" value="InterPro"/>
</dbReference>
<dbReference type="Gene3D" id="3.60.130.10">
    <property type="entry name" value="Clavaminate synthase-like"/>
    <property type="match status" value="1"/>
</dbReference>
<evidence type="ECO:0000256" key="15">
    <source>
        <dbReference type="ARBA" id="ARBA00049334"/>
    </source>
</evidence>
<evidence type="ECO:0000256" key="10">
    <source>
        <dbReference type="ARBA" id="ARBA00023004"/>
    </source>
</evidence>
<comment type="function">
    <text evidence="14">Converts trimethyllysine (TML) into hydroxytrimethyllysine (HTML).</text>
</comment>
<dbReference type="NCBIfam" id="TIGR02410">
    <property type="entry name" value="carnitine_TMLD"/>
    <property type="match status" value="1"/>
</dbReference>
<proteinExistence type="inferred from homology"/>
<dbReference type="GO" id="GO:0045329">
    <property type="term" value="P:carnitine biosynthetic process"/>
    <property type="evidence" value="ECO:0007669"/>
    <property type="project" value="UniProtKB-KW"/>
</dbReference>
<reference evidence="18" key="1">
    <citation type="submission" date="2023-03" db="EMBL/GenBank/DDBJ databases">
        <title>Mating type loci evolution in Malassezia.</title>
        <authorList>
            <person name="Coelho M.A."/>
        </authorList>
    </citation>
    <scope>NUCLEOTIDE SEQUENCE</scope>
    <source>
        <strain evidence="18">CBS 11721</strain>
    </source>
</reference>
<keyword evidence="9 18" id="KW-0560">Oxidoreductase</keyword>
<dbReference type="InterPro" id="IPR050411">
    <property type="entry name" value="AlphaKG_dependent_hydroxylases"/>
</dbReference>
<evidence type="ECO:0000313" key="19">
    <source>
        <dbReference type="Proteomes" id="UP001219933"/>
    </source>
</evidence>
<dbReference type="InterPro" id="IPR003819">
    <property type="entry name" value="TauD/TfdA-like"/>
</dbReference>
<evidence type="ECO:0000256" key="12">
    <source>
        <dbReference type="ARBA" id="ARBA00031778"/>
    </source>
</evidence>